<keyword evidence="3" id="KW-1185">Reference proteome</keyword>
<organism evidence="4">
    <name type="scientific">Neodiprion lecontei</name>
    <name type="common">Redheaded pine sawfly</name>
    <dbReference type="NCBI Taxonomy" id="441921"/>
    <lineage>
        <taxon>Eukaryota</taxon>
        <taxon>Metazoa</taxon>
        <taxon>Ecdysozoa</taxon>
        <taxon>Arthropoda</taxon>
        <taxon>Hexapoda</taxon>
        <taxon>Insecta</taxon>
        <taxon>Pterygota</taxon>
        <taxon>Neoptera</taxon>
        <taxon>Endopterygota</taxon>
        <taxon>Hymenoptera</taxon>
        <taxon>Tenthredinoidea</taxon>
        <taxon>Diprionidae</taxon>
        <taxon>Diprioninae</taxon>
        <taxon>Neodiprion</taxon>
    </lineage>
</organism>
<dbReference type="RefSeq" id="XP_015512503.2">
    <property type="nucleotide sequence ID" value="XM_015657017.2"/>
</dbReference>
<dbReference type="PRINTS" id="PR00081">
    <property type="entry name" value="GDHRDH"/>
</dbReference>
<dbReference type="PRINTS" id="PR00080">
    <property type="entry name" value="SDRFAMILY"/>
</dbReference>
<dbReference type="InterPro" id="IPR020904">
    <property type="entry name" value="Sc_DH/Rdtase_CS"/>
</dbReference>
<name>A0A6J0BFK1_NEOLC</name>
<dbReference type="InterPro" id="IPR002347">
    <property type="entry name" value="SDR_fam"/>
</dbReference>
<evidence type="ECO:0000256" key="2">
    <source>
        <dbReference type="RuleBase" id="RU000363"/>
    </source>
</evidence>
<dbReference type="SUPFAM" id="SSF51735">
    <property type="entry name" value="NAD(P)-binding Rossmann-fold domains"/>
    <property type="match status" value="1"/>
</dbReference>
<dbReference type="InParanoid" id="A0A6J0BFK1"/>
<dbReference type="InterPro" id="IPR053011">
    <property type="entry name" value="SDR_family_member_7"/>
</dbReference>
<dbReference type="AlphaFoldDB" id="A0A6J0BFK1"/>
<dbReference type="PROSITE" id="PS00061">
    <property type="entry name" value="ADH_SHORT"/>
    <property type="match status" value="1"/>
</dbReference>
<dbReference type="FunCoup" id="A0A6J0BFK1">
    <property type="interactions" value="194"/>
</dbReference>
<accession>A0A6J0BFK1</accession>
<keyword evidence="1" id="KW-0560">Oxidoreductase</keyword>
<comment type="similarity">
    <text evidence="2">Belongs to the short-chain dehydrogenases/reductases (SDR) family.</text>
</comment>
<dbReference type="GeneID" id="107218969"/>
<dbReference type="PANTHER" id="PTHR44269:SF1">
    <property type="entry name" value="DEHYDROGENASE_REDUCTASE SDR FAMILY MEMBER 7"/>
    <property type="match status" value="1"/>
</dbReference>
<sequence>MQVLVIDSETRDPLVEPQARRHSKSPSSSYYLFHFIAQVFLDCDLHLAYKEKYGKPIDTLRNKVVWITGASSGIGEHLAYVLASAGCKLILSARREVELLRVKERCIAGNKLLTADDVEVLVLDVVAIETHEEAFKHVINKFGKLDILVNNAGRTQRALWAEIEIDVDRQMFELNVFGTISLSRIAMKYFSKRGEGHIAVTSSLAGVMSVPFSATYTATKHALHGYFGALRLETFGQNTKITIFCPGPTQTPFLAESFTGKSGEKLGEETAVSDAKMSSERCANLFAVALANEIYEAWAAYPKVMLLVHICAYYPNILNLLPKFISSKKFLDMRDSKQVLKTE</sequence>
<dbReference type="InterPro" id="IPR036291">
    <property type="entry name" value="NAD(P)-bd_dom_sf"/>
</dbReference>
<dbReference type="Gene3D" id="3.40.50.720">
    <property type="entry name" value="NAD(P)-binding Rossmann-like Domain"/>
    <property type="match status" value="1"/>
</dbReference>
<evidence type="ECO:0000256" key="1">
    <source>
        <dbReference type="ARBA" id="ARBA00023002"/>
    </source>
</evidence>
<evidence type="ECO:0000313" key="4">
    <source>
        <dbReference type="RefSeq" id="XP_015512503.2"/>
    </source>
</evidence>
<proteinExistence type="inferred from homology"/>
<dbReference type="KEGG" id="nlo:107218969"/>
<dbReference type="PANTHER" id="PTHR44269">
    <property type="entry name" value="DEHYDROGENASE/REDUCTASE SDR FAMILY MEMBER 7-RELATED"/>
    <property type="match status" value="1"/>
</dbReference>
<dbReference type="GO" id="GO:0016491">
    <property type="term" value="F:oxidoreductase activity"/>
    <property type="evidence" value="ECO:0007669"/>
    <property type="project" value="UniProtKB-KW"/>
</dbReference>
<dbReference type="Proteomes" id="UP000829291">
    <property type="component" value="Chromosome 4"/>
</dbReference>
<dbReference type="OrthoDB" id="47007at2759"/>
<gene>
    <name evidence="4" type="primary">LOC107218969</name>
</gene>
<dbReference type="Pfam" id="PF00106">
    <property type="entry name" value="adh_short"/>
    <property type="match status" value="1"/>
</dbReference>
<protein>
    <submittedName>
        <fullName evidence="4">Dehydrogenase/reductase SDR family member 7</fullName>
    </submittedName>
</protein>
<evidence type="ECO:0000313" key="3">
    <source>
        <dbReference type="Proteomes" id="UP000829291"/>
    </source>
</evidence>
<reference evidence="4" key="1">
    <citation type="submission" date="2025-08" db="UniProtKB">
        <authorList>
            <consortium name="RefSeq"/>
        </authorList>
    </citation>
    <scope>IDENTIFICATION</scope>
    <source>
        <tissue evidence="4">Thorax and Abdomen</tissue>
    </source>
</reference>